<dbReference type="EC" id="3.1.4.46" evidence="2"/>
<sequence>VPRSPTYDEPPVHHYLHLRHARPAAVRRPPRREQRRAGEHAARRPHRRRCRLRPRRGRRTPHRGPRTGPAPRRHPGADDRRARGLPGPRAVACRRLHARRARAARRRLLVLPGTCRRTRAHARAPARHPQRHRGGSAPRAEGARQRTRGRPRARGGAAFLCRAARLRTAGARAVLRPRGDGIVPGRGAGPRGRTPRQAAACPPRPARDVGRRGQPSPLRGGRRVRRGGPRRRDALHGVDPEHRPLAAARGAARGGRHHHRPPRPAPSDAVGRVRPVPRGGPTGARTRM</sequence>
<organism evidence="2">
    <name type="scientific">uncultured Nocardioidaceae bacterium</name>
    <dbReference type="NCBI Taxonomy" id="253824"/>
    <lineage>
        <taxon>Bacteria</taxon>
        <taxon>Bacillati</taxon>
        <taxon>Actinomycetota</taxon>
        <taxon>Actinomycetes</taxon>
        <taxon>Propionibacteriales</taxon>
        <taxon>Nocardioidaceae</taxon>
        <taxon>environmental samples</taxon>
    </lineage>
</organism>
<feature type="compositionally biased region" description="Basic residues" evidence="1">
    <location>
        <begin position="220"/>
        <end position="229"/>
    </location>
</feature>
<protein>
    <submittedName>
        <fullName evidence="2">Glycerophosphoryl diester phosphodiesterase</fullName>
        <ecNumber evidence="2">3.1.4.46</ecNumber>
    </submittedName>
</protein>
<feature type="region of interest" description="Disordered" evidence="1">
    <location>
        <begin position="119"/>
        <end position="156"/>
    </location>
</feature>
<feature type="compositionally biased region" description="Basic residues" evidence="1">
    <location>
        <begin position="119"/>
        <end position="134"/>
    </location>
</feature>
<dbReference type="EMBL" id="CADCUH010000058">
    <property type="protein sequence ID" value="CAA9331496.1"/>
    <property type="molecule type" value="Genomic_DNA"/>
</dbReference>
<feature type="region of interest" description="Disordered" evidence="1">
    <location>
        <begin position="177"/>
        <end position="288"/>
    </location>
</feature>
<dbReference type="AlphaFoldDB" id="A0A6J4LH22"/>
<reference evidence="2" key="1">
    <citation type="submission" date="2020-02" db="EMBL/GenBank/DDBJ databases">
        <authorList>
            <person name="Meier V. D."/>
        </authorList>
    </citation>
    <scope>NUCLEOTIDE SEQUENCE</scope>
    <source>
        <strain evidence="2">AVDCRST_MAG36</strain>
    </source>
</reference>
<feature type="compositionally biased region" description="Low complexity" evidence="1">
    <location>
        <begin position="191"/>
        <end position="201"/>
    </location>
</feature>
<feature type="non-terminal residue" evidence="2">
    <location>
        <position position="288"/>
    </location>
</feature>
<feature type="region of interest" description="Disordered" evidence="1">
    <location>
        <begin position="1"/>
        <end position="90"/>
    </location>
</feature>
<dbReference type="GO" id="GO:0008889">
    <property type="term" value="F:glycerophosphodiester phosphodiesterase activity"/>
    <property type="evidence" value="ECO:0007669"/>
    <property type="project" value="UniProtKB-EC"/>
</dbReference>
<evidence type="ECO:0000313" key="2">
    <source>
        <dbReference type="EMBL" id="CAA9331496.1"/>
    </source>
</evidence>
<feature type="non-terminal residue" evidence="2">
    <location>
        <position position="1"/>
    </location>
</feature>
<gene>
    <name evidence="2" type="ORF">AVDCRST_MAG36-951</name>
</gene>
<accession>A0A6J4LH22</accession>
<feature type="compositionally biased region" description="Basic and acidic residues" evidence="1">
    <location>
        <begin position="230"/>
        <end position="244"/>
    </location>
</feature>
<feature type="compositionally biased region" description="Basic and acidic residues" evidence="1">
    <location>
        <begin position="31"/>
        <end position="42"/>
    </location>
</feature>
<feature type="compositionally biased region" description="Low complexity" evidence="1">
    <location>
        <begin position="269"/>
        <end position="288"/>
    </location>
</feature>
<evidence type="ECO:0000256" key="1">
    <source>
        <dbReference type="SAM" id="MobiDB-lite"/>
    </source>
</evidence>
<keyword evidence="2" id="KW-0378">Hydrolase</keyword>
<name>A0A6J4LH22_9ACTN</name>
<proteinExistence type="predicted"/>
<feature type="compositionally biased region" description="Basic residues" evidence="1">
    <location>
        <begin position="43"/>
        <end position="65"/>
    </location>
</feature>